<dbReference type="SUPFAM" id="SSF46689">
    <property type="entry name" value="Homeodomain-like"/>
    <property type="match status" value="2"/>
</dbReference>
<dbReference type="PROSITE" id="PS01081">
    <property type="entry name" value="HTH_TETR_1"/>
    <property type="match status" value="1"/>
</dbReference>
<evidence type="ECO:0000259" key="6">
    <source>
        <dbReference type="PROSITE" id="PS50977"/>
    </source>
</evidence>
<dbReference type="PROSITE" id="PS50977">
    <property type="entry name" value="HTH_TETR_2"/>
    <property type="match status" value="2"/>
</dbReference>
<dbReference type="GO" id="GO:0003700">
    <property type="term" value="F:DNA-binding transcription factor activity"/>
    <property type="evidence" value="ECO:0007669"/>
    <property type="project" value="TreeGrafter"/>
</dbReference>
<dbReference type="PANTHER" id="PTHR30055">
    <property type="entry name" value="HTH-TYPE TRANSCRIPTIONAL REGULATOR RUTR"/>
    <property type="match status" value="1"/>
</dbReference>
<evidence type="ECO:0000256" key="1">
    <source>
        <dbReference type="ARBA" id="ARBA00023015"/>
    </source>
</evidence>
<dbReference type="Pfam" id="PF00440">
    <property type="entry name" value="TetR_N"/>
    <property type="match status" value="2"/>
</dbReference>
<feature type="domain" description="HTH tetR-type" evidence="6">
    <location>
        <begin position="40"/>
        <end position="100"/>
    </location>
</feature>
<keyword evidence="3" id="KW-0804">Transcription</keyword>
<evidence type="ECO:0000256" key="2">
    <source>
        <dbReference type="ARBA" id="ARBA00023125"/>
    </source>
</evidence>
<feature type="domain" description="HTH tetR-type" evidence="6">
    <location>
        <begin position="244"/>
        <end position="304"/>
    </location>
</feature>
<keyword evidence="1" id="KW-0805">Transcription regulation</keyword>
<dbReference type="Proteomes" id="UP000183263">
    <property type="component" value="Unassembled WGS sequence"/>
</dbReference>
<dbReference type="InterPro" id="IPR009057">
    <property type="entry name" value="Homeodomain-like_sf"/>
</dbReference>
<sequence>MLVHFIATAEEASAIVSRGMQTGHHSRRAEDAPAHRARPKDRRNQIARAAAEAFSRDGYHSVTVEEIASAVGISGAALYRHFPNKYALFREVTSNLAGALEVASTAADGTSPPTESSEIFDAQLGAIIGTTIDLRRSAGLYRWEGRYLEPRDRHEIRARVWLVNRRVGATLRDLRPELPEFDNVLLTMAMFSAVGSITAHSVPIARGRLEELLLAACRRLSTVTWIPEPCAAAGPRGHTGIPSVNKREQLLSEAIRLFDAHGYHDVSIEQIAASTGLNASGLYRHFTSKADLLAAAFHRAADRLAVGVSSALAASATPRDALDALVDVYVQLSFAQRELLSVYFSEGANLSPGRRAELRAIQRLNVDEWAHMVRSCRAGLSVVESRILVHAALNLVVDVGRFLHFESTGDAQMRIRRMMLAVMVDG</sequence>
<reference evidence="7 8" key="1">
    <citation type="submission" date="2016-10" db="EMBL/GenBank/DDBJ databases">
        <authorList>
            <person name="de Groot N.N."/>
        </authorList>
    </citation>
    <scope>NUCLEOTIDE SEQUENCE [LARGE SCALE GENOMIC DNA]</scope>
    <source>
        <strain evidence="7 8">DSM 44892</strain>
    </source>
</reference>
<keyword evidence="8" id="KW-1185">Reference proteome</keyword>
<dbReference type="Gene3D" id="1.10.10.60">
    <property type="entry name" value="Homeodomain-like"/>
    <property type="match status" value="2"/>
</dbReference>
<evidence type="ECO:0000313" key="8">
    <source>
        <dbReference type="Proteomes" id="UP000183263"/>
    </source>
</evidence>
<organism evidence="7 8">
    <name type="scientific">Rhodococcus triatomae</name>
    <dbReference type="NCBI Taxonomy" id="300028"/>
    <lineage>
        <taxon>Bacteria</taxon>
        <taxon>Bacillati</taxon>
        <taxon>Actinomycetota</taxon>
        <taxon>Actinomycetes</taxon>
        <taxon>Mycobacteriales</taxon>
        <taxon>Nocardiaceae</taxon>
        <taxon>Rhodococcus</taxon>
    </lineage>
</organism>
<feature type="DNA-binding region" description="H-T-H motif" evidence="4">
    <location>
        <begin position="267"/>
        <end position="286"/>
    </location>
</feature>
<name>A0A1G8RDM8_9NOCA</name>
<evidence type="ECO:0000256" key="4">
    <source>
        <dbReference type="PROSITE-ProRule" id="PRU00335"/>
    </source>
</evidence>
<dbReference type="Gene3D" id="1.10.357.10">
    <property type="entry name" value="Tetracycline Repressor, domain 2"/>
    <property type="match status" value="2"/>
</dbReference>
<dbReference type="GO" id="GO:0000976">
    <property type="term" value="F:transcription cis-regulatory region binding"/>
    <property type="evidence" value="ECO:0007669"/>
    <property type="project" value="TreeGrafter"/>
</dbReference>
<dbReference type="InterPro" id="IPR050109">
    <property type="entry name" value="HTH-type_TetR-like_transc_reg"/>
</dbReference>
<keyword evidence="2 4" id="KW-0238">DNA-binding</keyword>
<dbReference type="PANTHER" id="PTHR30055:SF234">
    <property type="entry name" value="HTH-TYPE TRANSCRIPTIONAL REGULATOR BETI"/>
    <property type="match status" value="1"/>
</dbReference>
<feature type="DNA-binding region" description="H-T-H motif" evidence="4">
    <location>
        <begin position="63"/>
        <end position="82"/>
    </location>
</feature>
<dbReference type="PRINTS" id="PR00455">
    <property type="entry name" value="HTHTETR"/>
</dbReference>
<proteinExistence type="predicted"/>
<accession>A0A1G8RDM8</accession>
<gene>
    <name evidence="7" type="ORF">SAMN05444695_11787</name>
</gene>
<protein>
    <submittedName>
        <fullName evidence="7">DNA-binding transcriptional regulator, AcrR family</fullName>
    </submittedName>
</protein>
<dbReference type="EMBL" id="FNDN01000017">
    <property type="protein sequence ID" value="SDJ15164.1"/>
    <property type="molecule type" value="Genomic_DNA"/>
</dbReference>
<dbReference type="InterPro" id="IPR023772">
    <property type="entry name" value="DNA-bd_HTH_TetR-type_CS"/>
</dbReference>
<evidence type="ECO:0000256" key="3">
    <source>
        <dbReference type="ARBA" id="ARBA00023163"/>
    </source>
</evidence>
<evidence type="ECO:0000256" key="5">
    <source>
        <dbReference type="SAM" id="MobiDB-lite"/>
    </source>
</evidence>
<dbReference type="InterPro" id="IPR001647">
    <property type="entry name" value="HTH_TetR"/>
</dbReference>
<dbReference type="AlphaFoldDB" id="A0A1G8RDM8"/>
<feature type="region of interest" description="Disordered" evidence="5">
    <location>
        <begin position="18"/>
        <end position="43"/>
    </location>
</feature>
<evidence type="ECO:0000313" key="7">
    <source>
        <dbReference type="EMBL" id="SDJ15164.1"/>
    </source>
</evidence>